<dbReference type="OrthoDB" id="569879at2"/>
<evidence type="ECO:0000313" key="2">
    <source>
        <dbReference type="EMBL" id="TQR21214.1"/>
    </source>
</evidence>
<reference evidence="2 3" key="1">
    <citation type="submission" date="2019-06" db="EMBL/GenBank/DDBJ databases">
        <title>Psychrobacillus vulpis sp. nov., a new species isolated from feces of a red fox that inhabits in The Tablas de Daimiel Natural Park, Albacete, Spain.</title>
        <authorList>
            <person name="Rodriguez M."/>
            <person name="Reina J.C."/>
            <person name="Bejar V."/>
            <person name="Llamas I."/>
        </authorList>
    </citation>
    <scope>NUCLEOTIDE SEQUENCE [LARGE SCALE GENOMIC DNA]</scope>
    <source>
        <strain evidence="2 3">Z8</strain>
    </source>
</reference>
<dbReference type="EMBL" id="VDGI01000002">
    <property type="protein sequence ID" value="TQR21214.1"/>
    <property type="molecule type" value="Genomic_DNA"/>
</dbReference>
<keyword evidence="3" id="KW-1185">Reference proteome</keyword>
<name>A0A544TUU1_9BACI</name>
<dbReference type="Proteomes" id="UP000316626">
    <property type="component" value="Unassembled WGS sequence"/>
</dbReference>
<evidence type="ECO:0000313" key="3">
    <source>
        <dbReference type="Proteomes" id="UP000316626"/>
    </source>
</evidence>
<dbReference type="AlphaFoldDB" id="A0A544TUU1"/>
<evidence type="ECO:0000259" key="1">
    <source>
        <dbReference type="PROSITE" id="PS50965"/>
    </source>
</evidence>
<dbReference type="InterPro" id="IPR011528">
    <property type="entry name" value="NERD"/>
</dbReference>
<accession>A0A544TUU1</accession>
<comment type="caution">
    <text evidence="2">The sequence shown here is derived from an EMBL/GenBank/DDBJ whole genome shotgun (WGS) entry which is preliminary data.</text>
</comment>
<organism evidence="2 3">
    <name type="scientific">Psychrobacillus vulpis</name>
    <dbReference type="NCBI Taxonomy" id="2325572"/>
    <lineage>
        <taxon>Bacteria</taxon>
        <taxon>Bacillati</taxon>
        <taxon>Bacillota</taxon>
        <taxon>Bacilli</taxon>
        <taxon>Bacillales</taxon>
        <taxon>Bacillaceae</taxon>
        <taxon>Psychrobacillus</taxon>
    </lineage>
</organism>
<dbReference type="RefSeq" id="WP_142641105.1">
    <property type="nucleotide sequence ID" value="NZ_VDGI01000002.1"/>
</dbReference>
<dbReference type="PROSITE" id="PS50965">
    <property type="entry name" value="NERD"/>
    <property type="match status" value="1"/>
</dbReference>
<protein>
    <submittedName>
        <fullName evidence="2">NERD domain-containing protein</fullName>
    </submittedName>
</protein>
<proteinExistence type="predicted"/>
<feature type="domain" description="NERD" evidence="1">
    <location>
        <begin position="41"/>
        <end position="158"/>
    </location>
</feature>
<dbReference type="Pfam" id="PF08378">
    <property type="entry name" value="NERD"/>
    <property type="match status" value="1"/>
</dbReference>
<sequence>MIVKAFSQSLYSEALTALSKRLPRLHPKYASIKEEQYRIAAGDAGEEAVMKKLESLTLPCKHYVFHNISLYGDSLFQMDLLIITPYFAMILEVKNIKGTIELLTNPSQLKRTLETGEVHTFDSPEPQLEESMYQLTRIFKEHNIDLPIRGAIVFAFAKNYIKTITNQTTILLRNEVPSYVRKINRENPILSDADLEKLKEYLLKKDVPFKPFPLSSYFSIPASEIKSGVECSNCSFIGMLKLPRTWYCPKCRKFEHKAHEQTIREYFLLYKGFITNKDCRQFFQLNNLHEATRILNGSNLMKTGNGKNTKYFKMDF</sequence>
<gene>
    <name evidence="2" type="ORF">FG384_03130</name>
</gene>